<dbReference type="EMBL" id="BGZK01000906">
    <property type="protein sequence ID" value="GBP64698.1"/>
    <property type="molecule type" value="Genomic_DNA"/>
</dbReference>
<evidence type="ECO:0000259" key="1">
    <source>
        <dbReference type="Pfam" id="PF00583"/>
    </source>
</evidence>
<dbReference type="PANTHER" id="PTHR20905:SF32">
    <property type="entry name" value="ARYLALKYLAMINE N-ACETYLTRANSFERASE-LIKE 7, ISOFORM A"/>
    <property type="match status" value="1"/>
</dbReference>
<feature type="domain" description="N-acetyltransferase" evidence="1">
    <location>
        <begin position="27"/>
        <end position="162"/>
    </location>
</feature>
<evidence type="ECO:0000313" key="3">
    <source>
        <dbReference type="Proteomes" id="UP000299102"/>
    </source>
</evidence>
<gene>
    <name evidence="2" type="ORF">EVAR_59864_1</name>
</gene>
<dbReference type="Proteomes" id="UP000299102">
    <property type="component" value="Unassembled WGS sequence"/>
</dbReference>
<reference evidence="2 3" key="1">
    <citation type="journal article" date="2019" name="Commun. Biol.">
        <title>The bagworm genome reveals a unique fibroin gene that provides high tensile strength.</title>
        <authorList>
            <person name="Kono N."/>
            <person name="Nakamura H."/>
            <person name="Ohtoshi R."/>
            <person name="Tomita M."/>
            <person name="Numata K."/>
            <person name="Arakawa K."/>
        </authorList>
    </citation>
    <scope>NUCLEOTIDE SEQUENCE [LARGE SCALE GENOMIC DNA]</scope>
</reference>
<sequence>MVCIPTALEVSSSDLSSIGIFKSCKATEEMSKMYRMMYERNARALVCCVDDGTEEIAGCNMLYIDEGKDNMAEITKQIQSPEILTLFRIVKEAEMYNKTSDRTDKKVLLNGGGLYVNPKFRGCGIATQILKAREYLCKELQISETGAWFSGLGSQRAAQKAGYEVMSEVPYVELGEKTGVEFVDVPEYCKFMVLKVNIISRHLNGAAFRVNNQSRCRPEPTMSNSTKVYSKFEAVKKNGERIKLRIQNLTENLYEEVVEVMLSKYLEKEVFVRAAGIFNNPNAVTETRALYNMFYGRGSPALVCCVDDENGEIVGCNMLYKEENEVKIEDLVKQVKEPETLTLFRIFEVLETHYRAMDQMKNKVFLGDAGLYVNPDFNACEIVRELLKARKSVCEETKISATGSWFTALELQKTAEEAGYRTVSELPYDELGRKSGVVFTDVPKSCKFMMKNIDV</sequence>
<dbReference type="SUPFAM" id="SSF55729">
    <property type="entry name" value="Acyl-CoA N-acyltransferases (Nat)"/>
    <property type="match status" value="1"/>
</dbReference>
<dbReference type="GO" id="GO:0008080">
    <property type="term" value="F:N-acetyltransferase activity"/>
    <property type="evidence" value="ECO:0007669"/>
    <property type="project" value="TreeGrafter"/>
</dbReference>
<protein>
    <recommendedName>
        <fullName evidence="1">N-acetyltransferase domain-containing protein</fullName>
    </recommendedName>
</protein>
<organism evidence="2 3">
    <name type="scientific">Eumeta variegata</name>
    <name type="common">Bagworm moth</name>
    <name type="synonym">Eumeta japonica</name>
    <dbReference type="NCBI Taxonomy" id="151549"/>
    <lineage>
        <taxon>Eukaryota</taxon>
        <taxon>Metazoa</taxon>
        <taxon>Ecdysozoa</taxon>
        <taxon>Arthropoda</taxon>
        <taxon>Hexapoda</taxon>
        <taxon>Insecta</taxon>
        <taxon>Pterygota</taxon>
        <taxon>Neoptera</taxon>
        <taxon>Endopterygota</taxon>
        <taxon>Lepidoptera</taxon>
        <taxon>Glossata</taxon>
        <taxon>Ditrysia</taxon>
        <taxon>Tineoidea</taxon>
        <taxon>Psychidae</taxon>
        <taxon>Oiketicinae</taxon>
        <taxon>Eumeta</taxon>
    </lineage>
</organism>
<dbReference type="Gene3D" id="3.40.630.30">
    <property type="match status" value="2"/>
</dbReference>
<proteinExistence type="predicted"/>
<dbReference type="PANTHER" id="PTHR20905">
    <property type="entry name" value="N-ACETYLTRANSFERASE-RELATED"/>
    <property type="match status" value="1"/>
</dbReference>
<dbReference type="CDD" id="cd04301">
    <property type="entry name" value="NAT_SF"/>
    <property type="match status" value="1"/>
</dbReference>
<comment type="caution">
    <text evidence="2">The sequence shown here is derived from an EMBL/GenBank/DDBJ whole genome shotgun (WGS) entry which is preliminary data.</text>
</comment>
<keyword evidence="3" id="KW-1185">Reference proteome</keyword>
<dbReference type="AlphaFoldDB" id="A0A4C1XMN5"/>
<name>A0A4C1XMN5_EUMVA</name>
<dbReference type="InterPro" id="IPR016181">
    <property type="entry name" value="Acyl_CoA_acyltransferase"/>
</dbReference>
<dbReference type="Pfam" id="PF00583">
    <property type="entry name" value="Acetyltransf_1"/>
    <property type="match status" value="1"/>
</dbReference>
<accession>A0A4C1XMN5</accession>
<dbReference type="InterPro" id="IPR000182">
    <property type="entry name" value="GNAT_dom"/>
</dbReference>
<dbReference type="OrthoDB" id="7200114at2759"/>
<evidence type="ECO:0000313" key="2">
    <source>
        <dbReference type="EMBL" id="GBP64698.1"/>
    </source>
</evidence>